<comment type="function">
    <text evidence="1">This subunit may be involved in monitoring complementarity of crRNA and target RNA.</text>
</comment>
<dbReference type="GO" id="GO:0003723">
    <property type="term" value="F:RNA binding"/>
    <property type="evidence" value="ECO:0007669"/>
    <property type="project" value="UniProtKB-KW"/>
</dbReference>
<comment type="caution">
    <text evidence="7">The sequence shown here is derived from an EMBL/GenBank/DDBJ whole genome shotgun (WGS) entry which is preliminary data.</text>
</comment>
<reference evidence="7" key="1">
    <citation type="journal article" date="2020" name="mSystems">
        <title>Genome- and Community-Level Interaction Insights into Carbon Utilization and Element Cycling Functions of Hydrothermarchaeota in Hydrothermal Sediment.</title>
        <authorList>
            <person name="Zhou Z."/>
            <person name="Liu Y."/>
            <person name="Xu W."/>
            <person name="Pan J."/>
            <person name="Luo Z.H."/>
            <person name="Li M."/>
        </authorList>
    </citation>
    <scope>NUCLEOTIDE SEQUENCE [LARGE SCALE GENOMIC DNA]</scope>
    <source>
        <strain evidence="7">SpSt-86</strain>
    </source>
</reference>
<sequence length="155" mass="18010">MDRGGFIQNRPPQNQGQGLSQNFSQVANFIRNNETDYNRLHSLAEQIARELQLNSTKIRKFYNYVKKIKVLGRTADVKKDLNRFVAVLMYDTGREQNQAGLRQFAEGMRNVVEAVKNHANIDKAYETFVDFFEALVAYHKYYYEVVGRHEGGRGR</sequence>
<evidence type="ECO:0000256" key="2">
    <source>
        <dbReference type="ARBA" id="ARBA00006896"/>
    </source>
</evidence>
<accession>A0A832I4M4</accession>
<evidence type="ECO:0000256" key="5">
    <source>
        <dbReference type="ARBA" id="ARBA00023118"/>
    </source>
</evidence>
<dbReference type="AlphaFoldDB" id="A0A832I4M4"/>
<protein>
    <recommendedName>
        <fullName evidence="3">CRISPR system Cms protein Csm2</fullName>
    </recommendedName>
    <alternativeName>
        <fullName evidence="6">CRISPR type III A-associated protein Csm2</fullName>
    </alternativeName>
</protein>
<name>A0A832I4M4_9THEM</name>
<evidence type="ECO:0000256" key="4">
    <source>
        <dbReference type="ARBA" id="ARBA00022884"/>
    </source>
</evidence>
<gene>
    <name evidence="7" type="primary">csm2</name>
    <name evidence="7" type="ORF">ENW55_00725</name>
</gene>
<dbReference type="GO" id="GO:0051607">
    <property type="term" value="P:defense response to virus"/>
    <property type="evidence" value="ECO:0007669"/>
    <property type="project" value="UniProtKB-KW"/>
</dbReference>
<evidence type="ECO:0000256" key="3">
    <source>
        <dbReference type="ARBA" id="ARBA00016118"/>
    </source>
</evidence>
<dbReference type="NCBIfam" id="TIGR01870">
    <property type="entry name" value="cas_TM1810_Csm2"/>
    <property type="match status" value="1"/>
</dbReference>
<evidence type="ECO:0000313" key="7">
    <source>
        <dbReference type="EMBL" id="HGZ78493.1"/>
    </source>
</evidence>
<evidence type="ECO:0000256" key="6">
    <source>
        <dbReference type="ARBA" id="ARBA00031723"/>
    </source>
</evidence>
<dbReference type="InterPro" id="IPR010149">
    <property type="entry name" value="CRISPR-assoc_prot_Csm2_III-A"/>
</dbReference>
<dbReference type="EMBL" id="DTKQ01000007">
    <property type="protein sequence ID" value="HGZ78493.1"/>
    <property type="molecule type" value="Genomic_DNA"/>
</dbReference>
<organism evidence="7">
    <name type="scientific">Pseudothermotoga hypogea</name>
    <dbReference type="NCBI Taxonomy" id="57487"/>
    <lineage>
        <taxon>Bacteria</taxon>
        <taxon>Thermotogati</taxon>
        <taxon>Thermotogota</taxon>
        <taxon>Thermotogae</taxon>
        <taxon>Thermotogales</taxon>
        <taxon>Thermotogaceae</taxon>
        <taxon>Pseudothermotoga</taxon>
    </lineage>
</organism>
<keyword evidence="5" id="KW-0051">Antiviral defense</keyword>
<dbReference type="Pfam" id="PF03750">
    <property type="entry name" value="Csm2_III-A"/>
    <property type="match status" value="1"/>
</dbReference>
<keyword evidence="4" id="KW-0694">RNA-binding</keyword>
<comment type="similarity">
    <text evidence="2">Belongs to the CRISPR-associated Csm2 family.</text>
</comment>
<proteinExistence type="inferred from homology"/>
<evidence type="ECO:0000256" key="1">
    <source>
        <dbReference type="ARBA" id="ARBA00003640"/>
    </source>
</evidence>